<dbReference type="Pfam" id="PF02852">
    <property type="entry name" value="Pyr_redox_dim"/>
    <property type="match status" value="1"/>
</dbReference>
<gene>
    <name evidence="16" type="primary">sthA</name>
    <name evidence="16" type="ORF">O4H49_00305</name>
</gene>
<keyword evidence="9" id="KW-0274">FAD</keyword>
<evidence type="ECO:0000256" key="2">
    <source>
        <dbReference type="ARBA" id="ARBA00002842"/>
    </source>
</evidence>
<keyword evidence="10" id="KW-0521">NADP</keyword>
<keyword evidence="8" id="KW-0285">Flavoprotein</keyword>
<evidence type="ECO:0000256" key="10">
    <source>
        <dbReference type="ARBA" id="ARBA00022857"/>
    </source>
</evidence>
<dbReference type="EC" id="1.6.1.1" evidence="5"/>
<dbReference type="PIRSF" id="PIRSF000350">
    <property type="entry name" value="Mercury_reductase_MerA"/>
    <property type="match status" value="1"/>
</dbReference>
<accession>A0ABT4LE47</accession>
<dbReference type="GO" id="GO:0003957">
    <property type="term" value="F:NAD(P)+ transhydrogenase (Si-specific) activity"/>
    <property type="evidence" value="ECO:0007669"/>
    <property type="project" value="UniProtKB-EC"/>
</dbReference>
<reference evidence="16" key="1">
    <citation type="submission" date="2022-12" db="EMBL/GenBank/DDBJ databases">
        <title>Bacterial isolates from different developmental stages of Nematostella vectensis.</title>
        <authorList>
            <person name="Fraune S."/>
        </authorList>
    </citation>
    <scope>NUCLEOTIDE SEQUENCE</scope>
    <source>
        <strain evidence="16">G21630-S1</strain>
    </source>
</reference>
<evidence type="ECO:0000259" key="15">
    <source>
        <dbReference type="Pfam" id="PF07992"/>
    </source>
</evidence>
<protein>
    <recommendedName>
        <fullName evidence="6">Soluble pyridine nucleotide transhydrogenase</fullName>
        <ecNumber evidence="5">1.6.1.1</ecNumber>
    </recommendedName>
    <alternativeName>
        <fullName evidence="13">NAD(P)(+) transhydrogenase [B-specific]</fullName>
    </alternativeName>
</protein>
<feature type="domain" description="FAD/NAD(P)-binding" evidence="15">
    <location>
        <begin position="5"/>
        <end position="325"/>
    </location>
</feature>
<evidence type="ECO:0000256" key="7">
    <source>
        <dbReference type="ARBA" id="ARBA00022490"/>
    </source>
</evidence>
<dbReference type="InterPro" id="IPR023753">
    <property type="entry name" value="FAD/NAD-binding_dom"/>
</dbReference>
<evidence type="ECO:0000256" key="3">
    <source>
        <dbReference type="ARBA" id="ARBA00004496"/>
    </source>
</evidence>
<dbReference type="InterPro" id="IPR004099">
    <property type="entry name" value="Pyr_nucl-diS_OxRdtase_dimer"/>
</dbReference>
<dbReference type="SUPFAM" id="SSF51905">
    <property type="entry name" value="FAD/NAD(P)-binding domain"/>
    <property type="match status" value="1"/>
</dbReference>
<dbReference type="Gene3D" id="3.30.390.30">
    <property type="match status" value="1"/>
</dbReference>
<dbReference type="Pfam" id="PF07992">
    <property type="entry name" value="Pyr_redox_2"/>
    <property type="match status" value="1"/>
</dbReference>
<dbReference type="InterPro" id="IPR050151">
    <property type="entry name" value="Class-I_Pyr_Nuc-Dis_Oxidored"/>
</dbReference>
<dbReference type="InterPro" id="IPR016156">
    <property type="entry name" value="FAD/NAD-linked_Rdtase_dimer_sf"/>
</dbReference>
<evidence type="ECO:0000256" key="13">
    <source>
        <dbReference type="ARBA" id="ARBA00031183"/>
    </source>
</evidence>
<keyword evidence="17" id="KW-1185">Reference proteome</keyword>
<keyword evidence="12" id="KW-0520">NAD</keyword>
<evidence type="ECO:0000256" key="6">
    <source>
        <dbReference type="ARBA" id="ARBA00016603"/>
    </source>
</evidence>
<comment type="subcellular location">
    <subcellularLocation>
        <location evidence="3">Cytoplasm</location>
    </subcellularLocation>
</comment>
<evidence type="ECO:0000256" key="4">
    <source>
        <dbReference type="ARBA" id="ARBA00007532"/>
    </source>
</evidence>
<dbReference type="PRINTS" id="PR00411">
    <property type="entry name" value="PNDRDTASEI"/>
</dbReference>
<dbReference type="NCBIfam" id="NF003585">
    <property type="entry name" value="PRK05249.1"/>
    <property type="match status" value="1"/>
</dbReference>
<keyword evidence="7" id="KW-0963">Cytoplasm</keyword>
<dbReference type="PANTHER" id="PTHR22912">
    <property type="entry name" value="DISULFIDE OXIDOREDUCTASE"/>
    <property type="match status" value="1"/>
</dbReference>
<comment type="similarity">
    <text evidence="4">Belongs to the class-I pyridine nucleotide-disulfide oxidoreductase family.</text>
</comment>
<evidence type="ECO:0000256" key="8">
    <source>
        <dbReference type="ARBA" id="ARBA00022630"/>
    </source>
</evidence>
<dbReference type="SUPFAM" id="SSF55424">
    <property type="entry name" value="FAD/NAD-linked reductases, dimerisation (C-terminal) domain"/>
    <property type="match status" value="1"/>
</dbReference>
<feature type="domain" description="Pyridine nucleotide-disulphide oxidoreductase dimerisation" evidence="14">
    <location>
        <begin position="345"/>
        <end position="452"/>
    </location>
</feature>
<dbReference type="InterPro" id="IPR001100">
    <property type="entry name" value="Pyr_nuc-diS_OxRdtase"/>
</dbReference>
<dbReference type="InterPro" id="IPR036188">
    <property type="entry name" value="FAD/NAD-bd_sf"/>
</dbReference>
<keyword evidence="11 16" id="KW-0560">Oxidoreductase</keyword>
<dbReference type="PANTHER" id="PTHR22912:SF93">
    <property type="entry name" value="SOLUBLE PYRIDINE NUCLEOTIDE TRANSHYDROGENASE"/>
    <property type="match status" value="1"/>
</dbReference>
<proteinExistence type="inferred from homology"/>
<evidence type="ECO:0000256" key="1">
    <source>
        <dbReference type="ARBA" id="ARBA00001974"/>
    </source>
</evidence>
<dbReference type="EMBL" id="JAPWGY010000001">
    <property type="protein sequence ID" value="MCZ4279195.1"/>
    <property type="molecule type" value="Genomic_DNA"/>
</dbReference>
<evidence type="ECO:0000256" key="12">
    <source>
        <dbReference type="ARBA" id="ARBA00023027"/>
    </source>
</evidence>
<evidence type="ECO:0000259" key="14">
    <source>
        <dbReference type="Pfam" id="PF02852"/>
    </source>
</evidence>
<comment type="caution">
    <text evidence="16">The sequence shown here is derived from an EMBL/GenBank/DDBJ whole genome shotgun (WGS) entry which is preliminary data.</text>
</comment>
<sequence>MEQYELIVIGSGPSGRRAAVQAAKWNKRVLVIEKSPAIGGVSVHTGTLPSKTLRETVLNLSGWRERTFYGRSYRVKDNITAADLLERLHMTLEHEVENLEHQFVRNKVDWAHGLAHFIDPNTLEIVDDAGESTRVRGDKILIATGTQPHRPDYIPFDGETIIDSDEIIELKNLPRSLAVIGAGVIGIEYATIFSALDVTVTVIEPRDTMLDFIDREIIAEFTHLLRLQNVTFRFGQGVEKIEKTVGGGSIIHLENKRIVKADMVLFSAGRMGATDKLGLDKAGVPTDHRQRIKVNEHFQTEVPHIYAAGDVIGFPSLASTSMEQGRIVACHAFDQDAYDAPEYFPYGVYSVPEISTVGMSEEEVQQRGIPYECGVCHFRETARGQIMGLSSGMMKMIFSLKTRRLLGVHIVGEGATELIHIGQAVLNLKGTLEYFVENTFNYPTLAEAYKVAALDAWNRMPH</sequence>
<name>A0ABT4LE47_9PROT</name>
<evidence type="ECO:0000256" key="9">
    <source>
        <dbReference type="ARBA" id="ARBA00022827"/>
    </source>
</evidence>
<dbReference type="Gene3D" id="3.50.50.60">
    <property type="entry name" value="FAD/NAD(P)-binding domain"/>
    <property type="match status" value="2"/>
</dbReference>
<evidence type="ECO:0000313" key="16">
    <source>
        <dbReference type="EMBL" id="MCZ4279195.1"/>
    </source>
</evidence>
<dbReference type="RefSeq" id="WP_269421410.1">
    <property type="nucleotide sequence ID" value="NZ_JAPWGY010000001.1"/>
</dbReference>
<evidence type="ECO:0000313" key="17">
    <source>
        <dbReference type="Proteomes" id="UP001069802"/>
    </source>
</evidence>
<dbReference type="Proteomes" id="UP001069802">
    <property type="component" value="Unassembled WGS sequence"/>
</dbReference>
<evidence type="ECO:0000256" key="5">
    <source>
        <dbReference type="ARBA" id="ARBA00012772"/>
    </source>
</evidence>
<comment type="cofactor">
    <cofactor evidence="1">
        <name>FAD</name>
        <dbReference type="ChEBI" id="CHEBI:57692"/>
    </cofactor>
</comment>
<evidence type="ECO:0000256" key="11">
    <source>
        <dbReference type="ARBA" id="ARBA00023002"/>
    </source>
</evidence>
<organism evidence="16 17">
    <name type="scientific">Kiloniella laminariae</name>
    <dbReference type="NCBI Taxonomy" id="454162"/>
    <lineage>
        <taxon>Bacteria</taxon>
        <taxon>Pseudomonadati</taxon>
        <taxon>Pseudomonadota</taxon>
        <taxon>Alphaproteobacteria</taxon>
        <taxon>Rhodospirillales</taxon>
        <taxon>Kiloniellaceae</taxon>
        <taxon>Kiloniella</taxon>
    </lineage>
</organism>
<comment type="function">
    <text evidence="2">Conversion of NADPH, generated by peripheral catabolic pathways, to NADH, which can enter the respiratory chain for energy generation.</text>
</comment>
<dbReference type="PRINTS" id="PR00368">
    <property type="entry name" value="FADPNR"/>
</dbReference>